<feature type="active site" evidence="3">
    <location>
        <position position="135"/>
    </location>
</feature>
<evidence type="ECO:0000259" key="7">
    <source>
        <dbReference type="PROSITE" id="PS51767"/>
    </source>
</evidence>
<dbReference type="FunFam" id="2.40.70.10:FF:000008">
    <property type="entry name" value="Cathepsin D"/>
    <property type="match status" value="1"/>
</dbReference>
<dbReference type="GO" id="GO:0004190">
    <property type="term" value="F:aspartic-type endopeptidase activity"/>
    <property type="evidence" value="ECO:0007669"/>
    <property type="project" value="UniProtKB-KW"/>
</dbReference>
<reference evidence="8" key="1">
    <citation type="submission" date="2020-11" db="EMBL/GenBank/DDBJ databases">
        <authorList>
            <person name="Koelle M."/>
            <person name="Horta M.A.C."/>
            <person name="Nowrousian M."/>
            <person name="Ohm R.A."/>
            <person name="Benz P."/>
            <person name="Pilgard A."/>
        </authorList>
    </citation>
    <scope>NUCLEOTIDE SEQUENCE</scope>
    <source>
        <strain evidence="8">FPRL280</strain>
    </source>
</reference>
<evidence type="ECO:0000256" key="2">
    <source>
        <dbReference type="ARBA" id="ARBA00022750"/>
    </source>
</evidence>
<dbReference type="InterPro" id="IPR033121">
    <property type="entry name" value="PEPTIDASE_A1"/>
</dbReference>
<dbReference type="InterPro" id="IPR021109">
    <property type="entry name" value="Peptidase_aspartic_dom_sf"/>
</dbReference>
<evidence type="ECO:0000256" key="1">
    <source>
        <dbReference type="ARBA" id="ARBA00007447"/>
    </source>
</evidence>
<evidence type="ECO:0000313" key="8">
    <source>
        <dbReference type="EMBL" id="KAF9807742.1"/>
    </source>
</evidence>
<dbReference type="GO" id="GO:0006508">
    <property type="term" value="P:proteolysis"/>
    <property type="evidence" value="ECO:0007669"/>
    <property type="project" value="UniProtKB-KW"/>
</dbReference>
<protein>
    <recommendedName>
        <fullName evidence="7">Peptidase A1 domain-containing protein</fullName>
    </recommendedName>
</protein>
<dbReference type="PROSITE" id="PS51767">
    <property type="entry name" value="PEPTIDASE_A1"/>
    <property type="match status" value="1"/>
</dbReference>
<evidence type="ECO:0000313" key="9">
    <source>
        <dbReference type="Proteomes" id="UP000639403"/>
    </source>
</evidence>
<name>A0A8H7TZ58_9APHY</name>
<feature type="signal peptide" evidence="6">
    <location>
        <begin position="1"/>
        <end position="18"/>
    </location>
</feature>
<comment type="caution">
    <text evidence="8">The sequence shown here is derived from an EMBL/GenBank/DDBJ whole genome shotgun (WGS) entry which is preliminary data.</text>
</comment>
<dbReference type="InterPro" id="IPR034164">
    <property type="entry name" value="Pepsin-like_dom"/>
</dbReference>
<feature type="domain" description="Peptidase A1" evidence="7">
    <location>
        <begin position="117"/>
        <end position="421"/>
    </location>
</feature>
<dbReference type="Pfam" id="PF00026">
    <property type="entry name" value="Asp"/>
    <property type="match status" value="1"/>
</dbReference>
<feature type="chain" id="PRO_5034749262" description="Peptidase A1 domain-containing protein" evidence="6">
    <location>
        <begin position="19"/>
        <end position="424"/>
    </location>
</feature>
<evidence type="ECO:0000256" key="3">
    <source>
        <dbReference type="PIRSR" id="PIRSR601461-1"/>
    </source>
</evidence>
<keyword evidence="6" id="KW-0732">Signal</keyword>
<reference evidence="8" key="2">
    <citation type="journal article" name="Front. Microbiol.">
        <title>Degradative Capacity of Two Strains of Rhodonia placenta: From Phenotype to Genotype.</title>
        <authorList>
            <person name="Kolle M."/>
            <person name="Horta M.A.C."/>
            <person name="Nowrousian M."/>
            <person name="Ohm R.A."/>
            <person name="Benz J.P."/>
            <person name="Pilgard A."/>
        </authorList>
    </citation>
    <scope>NUCLEOTIDE SEQUENCE</scope>
    <source>
        <strain evidence="8">FPRL280</strain>
    </source>
</reference>
<feature type="compositionally biased region" description="Polar residues" evidence="5">
    <location>
        <begin position="100"/>
        <end position="122"/>
    </location>
</feature>
<dbReference type="Gene3D" id="2.40.70.10">
    <property type="entry name" value="Acid Proteases"/>
    <property type="match status" value="2"/>
</dbReference>
<proteinExistence type="inferred from homology"/>
<dbReference type="SUPFAM" id="SSF50630">
    <property type="entry name" value="Acid proteases"/>
    <property type="match status" value="1"/>
</dbReference>
<dbReference type="Proteomes" id="UP000639403">
    <property type="component" value="Unassembled WGS sequence"/>
</dbReference>
<keyword evidence="4" id="KW-0378">Hydrolase</keyword>
<feature type="active site" evidence="3">
    <location>
        <position position="312"/>
    </location>
</feature>
<dbReference type="PANTHER" id="PTHR47966">
    <property type="entry name" value="BETA-SITE APP-CLEAVING ENZYME, ISOFORM A-RELATED"/>
    <property type="match status" value="1"/>
</dbReference>
<dbReference type="InterPro" id="IPR001461">
    <property type="entry name" value="Aspartic_peptidase_A1"/>
</dbReference>
<dbReference type="PRINTS" id="PR00792">
    <property type="entry name" value="PEPSIN"/>
</dbReference>
<organism evidence="8 9">
    <name type="scientific">Rhodonia placenta</name>
    <dbReference type="NCBI Taxonomy" id="104341"/>
    <lineage>
        <taxon>Eukaryota</taxon>
        <taxon>Fungi</taxon>
        <taxon>Dikarya</taxon>
        <taxon>Basidiomycota</taxon>
        <taxon>Agaricomycotina</taxon>
        <taxon>Agaricomycetes</taxon>
        <taxon>Polyporales</taxon>
        <taxon>Adustoporiaceae</taxon>
        <taxon>Rhodonia</taxon>
    </lineage>
</organism>
<accession>A0A8H7TZ58</accession>
<dbReference type="InterPro" id="IPR001969">
    <property type="entry name" value="Aspartic_peptidase_AS"/>
</dbReference>
<keyword evidence="2 4" id="KW-0064">Aspartyl protease</keyword>
<sequence length="424" mass="44452">MFCKASLLTVALALLASASPVTRDTGIRIPLQKRSNVTRADGTFDYDAAVRQRVKIQKCVCYRIKHRLNLMAIDRNIGIENYNTGAHIPPIATLPESLSRRATGSESLTDQDSNEEWTGTVSIGTPAQSFTIDFDTGSSDLWVPSSSCSGCQAKHSYDPSSSSTSSEQSGTFQISYGDGSQASGPIFTDTVSVSGVTVTGQYLSAVTSESGNLVGGPNDGLMGMAFPAISQLGHNPFFQSAVSEKAVDSGVFGFKLSSSGAQLNLGGTDSSLYSGSIEYHDLASTAGYWQIGGASALVNGKAVVSDIQTIIDSGTTLMYGPSDQVKTFYSSISGAQEYDTQNGLWSVPCDSIPTVAFSWGGNTWQISSSDFNLGQASNGDCQAALGSADLGFGDGVWLLGDTLMMNVYTAFSTDQNAVGFASLS</sequence>
<keyword evidence="4" id="KW-0645">Protease</keyword>
<dbReference type="PANTHER" id="PTHR47966:SF57">
    <property type="entry name" value="PEPTIDASE A1 DOMAIN-CONTAINING PROTEIN"/>
    <property type="match status" value="1"/>
</dbReference>
<feature type="compositionally biased region" description="Low complexity" evidence="5">
    <location>
        <begin position="158"/>
        <end position="169"/>
    </location>
</feature>
<feature type="region of interest" description="Disordered" evidence="5">
    <location>
        <begin position="154"/>
        <end position="174"/>
    </location>
</feature>
<dbReference type="AlphaFoldDB" id="A0A8H7TZ58"/>
<evidence type="ECO:0000256" key="5">
    <source>
        <dbReference type="SAM" id="MobiDB-lite"/>
    </source>
</evidence>
<evidence type="ECO:0000256" key="6">
    <source>
        <dbReference type="SAM" id="SignalP"/>
    </source>
</evidence>
<comment type="similarity">
    <text evidence="1 4">Belongs to the peptidase A1 family.</text>
</comment>
<dbReference type="EMBL" id="JADOXO010000262">
    <property type="protein sequence ID" value="KAF9807742.1"/>
    <property type="molecule type" value="Genomic_DNA"/>
</dbReference>
<dbReference type="CDD" id="cd05471">
    <property type="entry name" value="pepsin_like"/>
    <property type="match status" value="1"/>
</dbReference>
<evidence type="ECO:0000256" key="4">
    <source>
        <dbReference type="RuleBase" id="RU000454"/>
    </source>
</evidence>
<dbReference type="PROSITE" id="PS00141">
    <property type="entry name" value="ASP_PROTEASE"/>
    <property type="match status" value="1"/>
</dbReference>
<feature type="region of interest" description="Disordered" evidence="5">
    <location>
        <begin position="99"/>
        <end position="122"/>
    </location>
</feature>
<gene>
    <name evidence="8" type="ORF">IEO21_08077</name>
</gene>